<dbReference type="Pfam" id="PF04782">
    <property type="entry name" value="DUF632"/>
    <property type="match status" value="1"/>
</dbReference>
<dbReference type="Proteomes" id="UP001419268">
    <property type="component" value="Unassembled WGS sequence"/>
</dbReference>
<gene>
    <name evidence="2" type="ORF">Scep_015795</name>
</gene>
<sequence>MHAIDRWLSATRAIRSARATAAAAAASLAALAPAVLGLEHGLVVRLLRCHPQYHAHAAAAPPLAYVRCRQRRYIQLPLQCRFVSSLPSPSKGGDPSSSTKKAAGSALLEFDNGIGKSSKSIFSILQKLYIWEKKLYEEVKVHDVVISI</sequence>
<name>A0AAP0J3V6_9MAGN</name>
<keyword evidence="3" id="KW-1185">Reference proteome</keyword>
<organism evidence="2 3">
    <name type="scientific">Stephania cephalantha</name>
    <dbReference type="NCBI Taxonomy" id="152367"/>
    <lineage>
        <taxon>Eukaryota</taxon>
        <taxon>Viridiplantae</taxon>
        <taxon>Streptophyta</taxon>
        <taxon>Embryophyta</taxon>
        <taxon>Tracheophyta</taxon>
        <taxon>Spermatophyta</taxon>
        <taxon>Magnoliopsida</taxon>
        <taxon>Ranunculales</taxon>
        <taxon>Menispermaceae</taxon>
        <taxon>Menispermoideae</taxon>
        <taxon>Cissampelideae</taxon>
        <taxon>Stephania</taxon>
    </lineage>
</organism>
<evidence type="ECO:0000259" key="1">
    <source>
        <dbReference type="Pfam" id="PF04782"/>
    </source>
</evidence>
<reference evidence="2 3" key="1">
    <citation type="submission" date="2024-01" db="EMBL/GenBank/DDBJ databases">
        <title>Genome assemblies of Stephania.</title>
        <authorList>
            <person name="Yang L."/>
        </authorList>
    </citation>
    <scope>NUCLEOTIDE SEQUENCE [LARGE SCALE GENOMIC DNA]</scope>
    <source>
        <strain evidence="2">JXDWG</strain>
        <tissue evidence="2">Leaf</tissue>
    </source>
</reference>
<dbReference type="InterPro" id="IPR006867">
    <property type="entry name" value="DUF632"/>
</dbReference>
<dbReference type="AlphaFoldDB" id="A0AAP0J3V6"/>
<dbReference type="EMBL" id="JBBNAG010000006">
    <property type="protein sequence ID" value="KAK9126949.1"/>
    <property type="molecule type" value="Genomic_DNA"/>
</dbReference>
<evidence type="ECO:0000313" key="3">
    <source>
        <dbReference type="Proteomes" id="UP001419268"/>
    </source>
</evidence>
<feature type="domain" description="DUF632" evidence="1">
    <location>
        <begin position="102"/>
        <end position="144"/>
    </location>
</feature>
<proteinExistence type="predicted"/>
<accession>A0AAP0J3V6</accession>
<protein>
    <recommendedName>
        <fullName evidence="1">DUF632 domain-containing protein</fullName>
    </recommendedName>
</protein>
<evidence type="ECO:0000313" key="2">
    <source>
        <dbReference type="EMBL" id="KAK9126949.1"/>
    </source>
</evidence>
<comment type="caution">
    <text evidence="2">The sequence shown here is derived from an EMBL/GenBank/DDBJ whole genome shotgun (WGS) entry which is preliminary data.</text>
</comment>